<dbReference type="EMBL" id="NPMS01000004">
    <property type="protein sequence ID" value="OZU88536.1"/>
    <property type="molecule type" value="Genomic_DNA"/>
</dbReference>
<gene>
    <name evidence="1" type="ORF">CIL03_09535</name>
</gene>
<organism evidence="1 2">
    <name type="scientific">Virgibacillus indicus</name>
    <dbReference type="NCBI Taxonomy" id="2024554"/>
    <lineage>
        <taxon>Bacteria</taxon>
        <taxon>Bacillati</taxon>
        <taxon>Bacillota</taxon>
        <taxon>Bacilli</taxon>
        <taxon>Bacillales</taxon>
        <taxon>Bacillaceae</taxon>
        <taxon>Virgibacillus</taxon>
    </lineage>
</organism>
<name>A0A265NB72_9BACI</name>
<proteinExistence type="predicted"/>
<dbReference type="OrthoDB" id="2706506at2"/>
<comment type="caution">
    <text evidence="1">The sequence shown here is derived from an EMBL/GenBank/DDBJ whole genome shotgun (WGS) entry which is preliminary data.</text>
</comment>
<keyword evidence="1" id="KW-0378">Hydrolase</keyword>
<sequence length="106" mass="12314">MEKKKYYIDIGSGEISQIKYDNNDSFTIQATTEEVSLLRAKMENMHDAGVRSFFRAHVPIMPYHNDKSNDDYDSNLTETYQMLYDLGDDEVKKHIDSIGILTDDHM</sequence>
<evidence type="ECO:0000313" key="2">
    <source>
        <dbReference type="Proteomes" id="UP000216498"/>
    </source>
</evidence>
<reference evidence="1 2" key="1">
    <citation type="submission" date="2017-08" db="EMBL/GenBank/DDBJ databases">
        <title>Virgibacillus indicus sp. nov. and Virgibacillus profoundi sp. nov, two moderately halophilic bacteria isolated from marine sediment by using the Microfluidic Streak Plate.</title>
        <authorList>
            <person name="Xu B."/>
            <person name="Hu B."/>
            <person name="Wang J."/>
            <person name="Zhu Y."/>
            <person name="Huang L."/>
            <person name="Du W."/>
            <person name="Huang Y."/>
        </authorList>
    </citation>
    <scope>NUCLEOTIDE SEQUENCE [LARGE SCALE GENOMIC DNA]</scope>
    <source>
        <strain evidence="1 2">IO3-P2-C2</strain>
    </source>
</reference>
<keyword evidence="2" id="KW-1185">Reference proteome</keyword>
<evidence type="ECO:0000313" key="1">
    <source>
        <dbReference type="EMBL" id="OZU88536.1"/>
    </source>
</evidence>
<dbReference type="RefSeq" id="WP_094885633.1">
    <property type="nucleotide sequence ID" value="NZ_NPMS01000004.1"/>
</dbReference>
<protein>
    <submittedName>
        <fullName evidence="1">Hydrolase</fullName>
    </submittedName>
</protein>
<dbReference type="AlphaFoldDB" id="A0A265NB72"/>
<accession>A0A265NB72</accession>
<dbReference type="Proteomes" id="UP000216498">
    <property type="component" value="Unassembled WGS sequence"/>
</dbReference>
<dbReference type="GO" id="GO:0016787">
    <property type="term" value="F:hydrolase activity"/>
    <property type="evidence" value="ECO:0007669"/>
    <property type="project" value="UniProtKB-KW"/>
</dbReference>